<protein>
    <recommendedName>
        <fullName evidence="3">Nucleotidyl transferase AbiEii/AbiGii toxin family protein</fullName>
    </recommendedName>
</protein>
<dbReference type="Gene3D" id="3.10.450.620">
    <property type="entry name" value="JHP933, nucleotidyltransferase-like core domain"/>
    <property type="match status" value="1"/>
</dbReference>
<evidence type="ECO:0000313" key="2">
    <source>
        <dbReference type="Proteomes" id="UP000054729"/>
    </source>
</evidence>
<gene>
    <name evidence="1" type="ORF">Lwal_1071</name>
</gene>
<dbReference type="InterPro" id="IPR014942">
    <property type="entry name" value="AbiEii"/>
</dbReference>
<keyword evidence="2" id="KW-1185">Reference proteome</keyword>
<comment type="caution">
    <text evidence="1">The sequence shown here is derived from an EMBL/GenBank/DDBJ whole genome shotgun (WGS) entry which is preliminary data.</text>
</comment>
<dbReference type="Pfam" id="PF08843">
    <property type="entry name" value="AbiEii"/>
    <property type="match status" value="1"/>
</dbReference>
<dbReference type="PATRIC" id="fig|66969.6.peg.1175"/>
<sequence>MHNSFFNLTLEERQLIISKAADHMDVSEVVIEKDLWVCWLLEQIFTLPIQMVFKGGTSLSKVFNIIKRFSEDCDITIDYRDFAEKEIDLKKTSRSQLKKISEQLKGQLKHYVHDTVLPLLAEKLENQFPNQEFEIILSEDGETLEFYYPSIMTDSIVYLRDHVLVEFGIRNSTEPCEKHQILPYLTSSIGSDIHVPKPLINTLSPIRTFWEKVTLIHVECHRERLHQTPERLSRHWYDLYMLNHSHIGAEALDRVDILDSVLEYKRAFFNASYANYDDCQKGKLRLIPSSENQDALAKDYAHMSDADMFYQTPPSFSAIIASLQNLEFKINQKVLTV</sequence>
<reference evidence="1 2" key="1">
    <citation type="submission" date="2015-11" db="EMBL/GenBank/DDBJ databases">
        <title>Genomic analysis of 38 Legionella species identifies large and diverse effector repertoires.</title>
        <authorList>
            <person name="Burstein D."/>
            <person name="Amaro F."/>
            <person name="Zusman T."/>
            <person name="Lifshitz Z."/>
            <person name="Cohen O."/>
            <person name="Gilbert J.A."/>
            <person name="Pupko T."/>
            <person name="Shuman H.A."/>
            <person name="Segal G."/>
        </authorList>
    </citation>
    <scope>NUCLEOTIDE SEQUENCE [LARGE SCALE GENOMIC DNA]</scope>
    <source>
        <strain evidence="1 2">ATCC 51914</strain>
    </source>
</reference>
<dbReference type="AlphaFoldDB" id="A0A0W1AGB6"/>
<proteinExistence type="predicted"/>
<dbReference type="RefSeq" id="WP_058479874.1">
    <property type="nucleotide sequence ID" value="NZ_CAAAIQ010000033.1"/>
</dbReference>
<evidence type="ECO:0008006" key="3">
    <source>
        <dbReference type="Google" id="ProtNLM"/>
    </source>
</evidence>
<name>A0A0W1AGB6_9GAMM</name>
<dbReference type="OrthoDB" id="9780929at2"/>
<dbReference type="STRING" id="66969.Lwal_1071"/>
<dbReference type="EMBL" id="LNZB01000031">
    <property type="protein sequence ID" value="KTD80374.1"/>
    <property type="molecule type" value="Genomic_DNA"/>
</dbReference>
<dbReference type="Proteomes" id="UP000054729">
    <property type="component" value="Unassembled WGS sequence"/>
</dbReference>
<accession>A0A0W1AGB6</accession>
<organism evidence="1 2">
    <name type="scientific">Legionella waltersii</name>
    <dbReference type="NCBI Taxonomy" id="66969"/>
    <lineage>
        <taxon>Bacteria</taxon>
        <taxon>Pseudomonadati</taxon>
        <taxon>Pseudomonadota</taxon>
        <taxon>Gammaproteobacteria</taxon>
        <taxon>Legionellales</taxon>
        <taxon>Legionellaceae</taxon>
        <taxon>Legionella</taxon>
    </lineage>
</organism>
<evidence type="ECO:0000313" key="1">
    <source>
        <dbReference type="EMBL" id="KTD80374.1"/>
    </source>
</evidence>